<accession>A0A8H6BW88</accession>
<organism evidence="2 3">
    <name type="scientific">Candida albicans</name>
    <name type="common">Yeast</name>
    <dbReference type="NCBI Taxonomy" id="5476"/>
    <lineage>
        <taxon>Eukaryota</taxon>
        <taxon>Fungi</taxon>
        <taxon>Dikarya</taxon>
        <taxon>Ascomycota</taxon>
        <taxon>Saccharomycotina</taxon>
        <taxon>Pichiomycetes</taxon>
        <taxon>Debaryomycetaceae</taxon>
        <taxon>Candida/Lodderomyces clade</taxon>
        <taxon>Candida</taxon>
    </lineage>
</organism>
<feature type="compositionally biased region" description="Polar residues" evidence="1">
    <location>
        <begin position="18"/>
        <end position="29"/>
    </location>
</feature>
<dbReference type="AlphaFoldDB" id="A0A8H6BW88"/>
<evidence type="ECO:0000256" key="1">
    <source>
        <dbReference type="SAM" id="MobiDB-lite"/>
    </source>
</evidence>
<proteinExistence type="predicted"/>
<feature type="compositionally biased region" description="Acidic residues" evidence="1">
    <location>
        <begin position="51"/>
        <end position="60"/>
    </location>
</feature>
<feature type="compositionally biased region" description="Basic and acidic residues" evidence="1">
    <location>
        <begin position="1"/>
        <end position="14"/>
    </location>
</feature>
<evidence type="ECO:0000313" key="3">
    <source>
        <dbReference type="Proteomes" id="UP000536275"/>
    </source>
</evidence>
<gene>
    <name evidence="2" type="ORF">FOB64_005141</name>
</gene>
<dbReference type="Pfam" id="PF08315">
    <property type="entry name" value="cwf18"/>
    <property type="match status" value="1"/>
</dbReference>
<feature type="region of interest" description="Disordered" evidence="1">
    <location>
        <begin position="1"/>
        <end position="74"/>
    </location>
</feature>
<name>A0A8H6BW88_CANAX</name>
<dbReference type="Proteomes" id="UP000536275">
    <property type="component" value="Unassembled WGS sequence"/>
</dbReference>
<comment type="caution">
    <text evidence="2">The sequence shown here is derived from an EMBL/GenBank/DDBJ whole genome shotgun (WGS) entry which is preliminary data.</text>
</comment>
<protein>
    <submittedName>
        <fullName evidence="2">Uncharacterized protein</fullName>
    </submittedName>
</protein>
<dbReference type="OMA" id="HESAYHS"/>
<reference evidence="2 3" key="1">
    <citation type="submission" date="2020-03" db="EMBL/GenBank/DDBJ databases">
        <title>FDA dAtabase for Regulatory Grade micrObial Sequences (FDA-ARGOS): Supporting development and validation of Infectious Disease Dx tests.</title>
        <authorList>
            <person name="Campos J."/>
            <person name="Goldberg B."/>
            <person name="Tallon L."/>
            <person name="Sadzewicz L."/>
            <person name="Vavikolanu K."/>
            <person name="Mehta A."/>
            <person name="Aluvathingal J."/>
            <person name="Nadendla S."/>
            <person name="Nandy P."/>
            <person name="Geyer C."/>
            <person name="Yan Y."/>
            <person name="Sichtig H."/>
        </authorList>
    </citation>
    <scope>NUCLEOTIDE SEQUENCE [LARGE SCALE GENOMIC DNA]</scope>
    <source>
        <strain evidence="2 3">FDAARGOS_656</strain>
    </source>
</reference>
<dbReference type="SMR" id="A0A8H6BW88"/>
<dbReference type="EMBL" id="JABWAD010000060">
    <property type="protein sequence ID" value="KAF6063501.1"/>
    <property type="molecule type" value="Genomic_DNA"/>
</dbReference>
<feature type="compositionally biased region" description="Polar residues" evidence="1">
    <location>
        <begin position="63"/>
        <end position="74"/>
    </location>
</feature>
<dbReference type="InterPro" id="IPR013169">
    <property type="entry name" value="mRNA_splic_Cwf18-like"/>
</dbReference>
<sequence>MSEDRKARLAELRKNRANNRGSSIKASPESQEEGSQDASPPKTPTVLSNDDSQETTEDKEETVSSLPPTLELTNGETVEVVSQRIYNDILNKVHNEATSAFFEQEESTKPKVSYTKDMKDDLQNYYHKAEIRTNRAINKIIQDKLIQE</sequence>
<evidence type="ECO:0000313" key="2">
    <source>
        <dbReference type="EMBL" id="KAF6063501.1"/>
    </source>
</evidence>